<reference evidence="10 11" key="1">
    <citation type="submission" date="2017-08" db="EMBL/GenBank/DDBJ databases">
        <title>Complete Genome Sequence of Bacillus kochii Oregon-R-modENCODE STRAIN BDGP4, isolated from Drosophila melanogaster gut.</title>
        <authorList>
            <person name="Wan K.H."/>
            <person name="Yu C."/>
            <person name="Park S."/>
            <person name="Hammonds A.S."/>
            <person name="Booth B.W."/>
            <person name="Celniker S.E."/>
        </authorList>
    </citation>
    <scope>NUCLEOTIDE SEQUENCE [LARGE SCALE GENOMIC DNA]</scope>
    <source>
        <strain evidence="10 11">BDGP4</strain>
    </source>
</reference>
<dbReference type="PANTHER" id="PTHR32309:SF13">
    <property type="entry name" value="FERRIC ENTEROBACTIN TRANSPORT PROTEIN FEPE"/>
    <property type="match status" value="1"/>
</dbReference>
<protein>
    <submittedName>
        <fullName evidence="10">Capsular biosynthesis protein</fullName>
    </submittedName>
</protein>
<dbReference type="OrthoDB" id="2365115at2"/>
<dbReference type="PANTHER" id="PTHR32309">
    <property type="entry name" value="TYROSINE-PROTEIN KINASE"/>
    <property type="match status" value="1"/>
</dbReference>
<evidence type="ECO:0000256" key="8">
    <source>
        <dbReference type="SAM" id="Phobius"/>
    </source>
</evidence>
<evidence type="ECO:0000313" key="11">
    <source>
        <dbReference type="Proteomes" id="UP000215137"/>
    </source>
</evidence>
<dbReference type="KEGG" id="bko:CKF48_15150"/>
<comment type="subcellular location">
    <subcellularLocation>
        <location evidence="1">Cell membrane</location>
        <topology evidence="1">Multi-pass membrane protein</topology>
    </subcellularLocation>
</comment>
<sequence length="249" mass="28066">MNRYLNEPEAKEIQLPELFKVIKKRFWLVLLFTLLACGIAFIYHLLNKPTLLYQSDTNIIIGAEVGYRNTLQVIIRDTVVLEEVIKELRLAETSDQLANKIAVTSVDDTQVVNITVVDSHPERAALIANTTAKVFIEKIPTIMDFDEVSILSEARTNPTPINESNGLNIIVIAGVLGLVAGIGFIFLLDSLNDSVKSESQLERLIDVPTIGTVSIIHTKNLKQKKQKQTMKERRKTNGQYAEMENRYEQ</sequence>
<name>A0A248TJY0_9BACI</name>
<evidence type="ECO:0000256" key="1">
    <source>
        <dbReference type="ARBA" id="ARBA00004651"/>
    </source>
</evidence>
<feature type="domain" description="Polysaccharide chain length determinant N-terminal" evidence="9">
    <location>
        <begin position="12"/>
        <end position="66"/>
    </location>
</feature>
<proteinExistence type="inferred from homology"/>
<dbReference type="AlphaFoldDB" id="A0A248TJY0"/>
<dbReference type="GO" id="GO:0005886">
    <property type="term" value="C:plasma membrane"/>
    <property type="evidence" value="ECO:0007669"/>
    <property type="project" value="UniProtKB-SubCell"/>
</dbReference>
<keyword evidence="6 8" id="KW-0472">Membrane</keyword>
<dbReference type="InterPro" id="IPR003856">
    <property type="entry name" value="LPS_length_determ_N"/>
</dbReference>
<evidence type="ECO:0000256" key="5">
    <source>
        <dbReference type="ARBA" id="ARBA00022989"/>
    </source>
</evidence>
<dbReference type="GO" id="GO:0004713">
    <property type="term" value="F:protein tyrosine kinase activity"/>
    <property type="evidence" value="ECO:0007669"/>
    <property type="project" value="TreeGrafter"/>
</dbReference>
<dbReference type="RefSeq" id="WP_095372094.1">
    <property type="nucleotide sequence ID" value="NZ_CP022983.1"/>
</dbReference>
<feature type="region of interest" description="Disordered" evidence="7">
    <location>
        <begin position="223"/>
        <end position="249"/>
    </location>
</feature>
<keyword evidence="4 8" id="KW-0812">Transmembrane</keyword>
<evidence type="ECO:0000313" key="10">
    <source>
        <dbReference type="EMBL" id="ASV68524.1"/>
    </source>
</evidence>
<evidence type="ECO:0000256" key="7">
    <source>
        <dbReference type="SAM" id="MobiDB-lite"/>
    </source>
</evidence>
<comment type="similarity">
    <text evidence="2">Belongs to the CpsC/CapA family.</text>
</comment>
<evidence type="ECO:0000259" key="9">
    <source>
        <dbReference type="Pfam" id="PF02706"/>
    </source>
</evidence>
<keyword evidence="11" id="KW-1185">Reference proteome</keyword>
<evidence type="ECO:0000256" key="3">
    <source>
        <dbReference type="ARBA" id="ARBA00022475"/>
    </source>
</evidence>
<feature type="transmembrane region" description="Helical" evidence="8">
    <location>
        <begin position="167"/>
        <end position="188"/>
    </location>
</feature>
<accession>A0A248TJY0</accession>
<evidence type="ECO:0000256" key="4">
    <source>
        <dbReference type="ARBA" id="ARBA00022692"/>
    </source>
</evidence>
<feature type="compositionally biased region" description="Basic residues" evidence="7">
    <location>
        <begin position="223"/>
        <end position="236"/>
    </location>
</feature>
<evidence type="ECO:0000256" key="6">
    <source>
        <dbReference type="ARBA" id="ARBA00023136"/>
    </source>
</evidence>
<dbReference type="EMBL" id="CP022983">
    <property type="protein sequence ID" value="ASV68524.1"/>
    <property type="molecule type" value="Genomic_DNA"/>
</dbReference>
<dbReference type="InterPro" id="IPR050445">
    <property type="entry name" value="Bact_polysacc_biosynth/exp"/>
</dbReference>
<evidence type="ECO:0000256" key="2">
    <source>
        <dbReference type="ARBA" id="ARBA00006683"/>
    </source>
</evidence>
<keyword evidence="5 8" id="KW-1133">Transmembrane helix</keyword>
<dbReference type="Pfam" id="PF02706">
    <property type="entry name" value="Wzz"/>
    <property type="match status" value="1"/>
</dbReference>
<keyword evidence="3" id="KW-1003">Cell membrane</keyword>
<dbReference type="Proteomes" id="UP000215137">
    <property type="component" value="Chromosome"/>
</dbReference>
<organism evidence="10 11">
    <name type="scientific">Cytobacillus kochii</name>
    <dbReference type="NCBI Taxonomy" id="859143"/>
    <lineage>
        <taxon>Bacteria</taxon>
        <taxon>Bacillati</taxon>
        <taxon>Bacillota</taxon>
        <taxon>Bacilli</taxon>
        <taxon>Bacillales</taxon>
        <taxon>Bacillaceae</taxon>
        <taxon>Cytobacillus</taxon>
    </lineage>
</organism>
<gene>
    <name evidence="10" type="ORF">CKF48_15150</name>
</gene>
<feature type="transmembrane region" description="Helical" evidence="8">
    <location>
        <begin position="26"/>
        <end position="46"/>
    </location>
</feature>